<accession>A0A829PYI8</accession>
<dbReference type="AlphaFoldDB" id="A0A829PYI8"/>
<gene>
    <name evidence="1" type="ORF">I543_2615</name>
</gene>
<organism evidence="1 2">
    <name type="scientific">Mycobacteroides abscessus 21</name>
    <dbReference type="NCBI Taxonomy" id="1299324"/>
    <lineage>
        <taxon>Bacteria</taxon>
        <taxon>Bacillati</taxon>
        <taxon>Actinomycetota</taxon>
        <taxon>Actinomycetes</taxon>
        <taxon>Mycobacteriales</taxon>
        <taxon>Mycobacteriaceae</taxon>
        <taxon>Mycobacteroides</taxon>
        <taxon>Mycobacteroides abscessus</taxon>
    </lineage>
</organism>
<protein>
    <submittedName>
        <fullName evidence="1">Uncharacterized protein</fullName>
    </submittedName>
</protein>
<proteinExistence type="predicted"/>
<dbReference type="Proteomes" id="UP000020103">
    <property type="component" value="Unassembled WGS sequence"/>
</dbReference>
<sequence length="61" mass="6897">MTTKILCTADRPKIPIGFCDMANELSYRDRTVTLSAGARRSQPLCSTFLERRRPTGRRLAP</sequence>
<evidence type="ECO:0000313" key="1">
    <source>
        <dbReference type="EMBL" id="EUA45247.1"/>
    </source>
</evidence>
<name>A0A829PYI8_9MYCO</name>
<dbReference type="EMBL" id="JAOF01000001">
    <property type="protein sequence ID" value="EUA45247.1"/>
    <property type="molecule type" value="Genomic_DNA"/>
</dbReference>
<reference evidence="1 2" key="1">
    <citation type="submission" date="2013-12" db="EMBL/GenBank/DDBJ databases">
        <authorList>
            <person name="Madinger N."/>
            <person name="Lenaerts A."/>
            <person name="Ordway D."/>
            <person name="DeGroote M.A."/>
            <person name="Parker T."/>
            <person name="Sizemore C."/>
            <person name="Tallon L.J."/>
            <person name="Sadzewicz L.K."/>
            <person name="Sengamalay N."/>
            <person name="Fraser C.M."/>
            <person name="Hine E."/>
            <person name="Shefchek K.A."/>
            <person name="Das S.P."/>
            <person name="Tettelin H."/>
        </authorList>
    </citation>
    <scope>NUCLEOTIDE SEQUENCE [LARGE SCALE GENOMIC DNA]</scope>
    <source>
        <strain evidence="1 2">21</strain>
    </source>
</reference>
<comment type="caution">
    <text evidence="1">The sequence shown here is derived from an EMBL/GenBank/DDBJ whole genome shotgun (WGS) entry which is preliminary data.</text>
</comment>
<evidence type="ECO:0000313" key="2">
    <source>
        <dbReference type="Proteomes" id="UP000020103"/>
    </source>
</evidence>